<name>A0AAN9FL84_CROPI</name>
<evidence type="ECO:0000256" key="1">
    <source>
        <dbReference type="SAM" id="MobiDB-lite"/>
    </source>
</evidence>
<feature type="compositionally biased region" description="Basic residues" evidence="1">
    <location>
        <begin position="153"/>
        <end position="166"/>
    </location>
</feature>
<feature type="region of interest" description="Disordered" evidence="1">
    <location>
        <begin position="118"/>
        <end position="192"/>
    </location>
</feature>
<keyword evidence="3" id="KW-1185">Reference proteome</keyword>
<dbReference type="EMBL" id="JAYWIO010000003">
    <property type="protein sequence ID" value="KAK7274008.1"/>
    <property type="molecule type" value="Genomic_DNA"/>
</dbReference>
<protein>
    <submittedName>
        <fullName evidence="2">Uncharacterized protein</fullName>
    </submittedName>
</protein>
<reference evidence="2 3" key="1">
    <citation type="submission" date="2024-01" db="EMBL/GenBank/DDBJ databases">
        <title>The genomes of 5 underutilized Papilionoideae crops provide insights into root nodulation and disease resistanc.</title>
        <authorList>
            <person name="Yuan L."/>
        </authorList>
    </citation>
    <scope>NUCLEOTIDE SEQUENCE [LARGE SCALE GENOMIC DNA]</scope>
    <source>
        <strain evidence="2">ZHUSHIDOU_FW_LH</strain>
        <tissue evidence="2">Leaf</tissue>
    </source>
</reference>
<sequence length="406" mass="46050">MVSLMLTDFVESNKINDLHLPGRRTKLSPTSSSLLYSPTEKLNTNASACFSNGLTGLGDVGLYMILGLQRDSFQPTDKEDWAFKEGKEKGEDKAFPRVEVDAASYSFSKVESPILKGSHRSLNDCDVPSSSIVPSKQVHEVPKLPRLQSSGSQRRKPQTQKSRAKSAKKEIIPTRAAQRKNDSNPIDEDTISNSISESNIRGCCRLHYRPDEALKAEIEETDIMGESSSLPSLHVKRRKELFADFWKYSNHKLNLLFQKSSVRWITDGDVNLRFLHACINGRRVRNQILCLKMGDRWVDNEELLRDEIAEFYKNLFHEHHHRRPKLDDFVRTLDLIKVRTWRWFEAHSKMVLALQIGGLSTVVDVGSKFESSYVGNSTPSLAATQDPAVPYVSSMTTRLFHSRSPT</sequence>
<evidence type="ECO:0000313" key="2">
    <source>
        <dbReference type="EMBL" id="KAK7274008.1"/>
    </source>
</evidence>
<evidence type="ECO:0000313" key="3">
    <source>
        <dbReference type="Proteomes" id="UP001372338"/>
    </source>
</evidence>
<dbReference type="Proteomes" id="UP001372338">
    <property type="component" value="Unassembled WGS sequence"/>
</dbReference>
<organism evidence="2 3">
    <name type="scientific">Crotalaria pallida</name>
    <name type="common">Smooth rattlebox</name>
    <name type="synonym">Crotalaria striata</name>
    <dbReference type="NCBI Taxonomy" id="3830"/>
    <lineage>
        <taxon>Eukaryota</taxon>
        <taxon>Viridiplantae</taxon>
        <taxon>Streptophyta</taxon>
        <taxon>Embryophyta</taxon>
        <taxon>Tracheophyta</taxon>
        <taxon>Spermatophyta</taxon>
        <taxon>Magnoliopsida</taxon>
        <taxon>eudicotyledons</taxon>
        <taxon>Gunneridae</taxon>
        <taxon>Pentapetalae</taxon>
        <taxon>rosids</taxon>
        <taxon>fabids</taxon>
        <taxon>Fabales</taxon>
        <taxon>Fabaceae</taxon>
        <taxon>Papilionoideae</taxon>
        <taxon>50 kb inversion clade</taxon>
        <taxon>genistoids sensu lato</taxon>
        <taxon>core genistoids</taxon>
        <taxon>Crotalarieae</taxon>
        <taxon>Crotalaria</taxon>
    </lineage>
</organism>
<dbReference type="AlphaFoldDB" id="A0AAN9FL84"/>
<proteinExistence type="predicted"/>
<comment type="caution">
    <text evidence="2">The sequence shown here is derived from an EMBL/GenBank/DDBJ whole genome shotgun (WGS) entry which is preliminary data.</text>
</comment>
<accession>A0AAN9FL84</accession>
<gene>
    <name evidence="2" type="ORF">RIF29_15077</name>
</gene>